<keyword evidence="4 5" id="KW-0408">Iron</keyword>
<comment type="cofactor">
    <cofactor evidence="1 5">
        <name>heme</name>
        <dbReference type="ChEBI" id="CHEBI:30413"/>
    </cofactor>
</comment>
<dbReference type="InterPro" id="IPR017972">
    <property type="entry name" value="Cyt_P450_CS"/>
</dbReference>
<dbReference type="Proteomes" id="UP000053424">
    <property type="component" value="Unassembled WGS sequence"/>
</dbReference>
<dbReference type="EMBL" id="KN831771">
    <property type="protein sequence ID" value="KIM46010.1"/>
    <property type="molecule type" value="Genomic_DNA"/>
</dbReference>
<organism evidence="8 9">
    <name type="scientific">Hebeloma cylindrosporum</name>
    <dbReference type="NCBI Taxonomy" id="76867"/>
    <lineage>
        <taxon>Eukaryota</taxon>
        <taxon>Fungi</taxon>
        <taxon>Dikarya</taxon>
        <taxon>Basidiomycota</taxon>
        <taxon>Agaricomycotina</taxon>
        <taxon>Agaricomycetes</taxon>
        <taxon>Agaricomycetidae</taxon>
        <taxon>Agaricales</taxon>
        <taxon>Agaricineae</taxon>
        <taxon>Hymenogastraceae</taxon>
        <taxon>Hebeloma</taxon>
    </lineage>
</organism>
<protein>
    <recommendedName>
        <fullName evidence="10">Cytochrome P450</fullName>
    </recommendedName>
</protein>
<dbReference type="Gene3D" id="1.10.630.10">
    <property type="entry name" value="Cytochrome P450"/>
    <property type="match status" value="1"/>
</dbReference>
<dbReference type="InterPro" id="IPR050121">
    <property type="entry name" value="Cytochrome_P450_monoxygenase"/>
</dbReference>
<dbReference type="PANTHER" id="PTHR24305:SF152">
    <property type="entry name" value="P450, PUTATIVE (EUROFUNG)-RELATED"/>
    <property type="match status" value="1"/>
</dbReference>
<dbReference type="GO" id="GO:0005506">
    <property type="term" value="F:iron ion binding"/>
    <property type="evidence" value="ECO:0007669"/>
    <property type="project" value="InterPro"/>
</dbReference>
<name>A0A0C3CB22_HEBCY</name>
<evidence type="ECO:0008006" key="10">
    <source>
        <dbReference type="Google" id="ProtNLM"/>
    </source>
</evidence>
<evidence type="ECO:0000313" key="8">
    <source>
        <dbReference type="EMBL" id="KIM46010.1"/>
    </source>
</evidence>
<dbReference type="PROSITE" id="PS00086">
    <property type="entry name" value="CYTOCHROME_P450"/>
    <property type="match status" value="1"/>
</dbReference>
<dbReference type="InterPro" id="IPR036396">
    <property type="entry name" value="Cyt_P450_sf"/>
</dbReference>
<dbReference type="HOGENOM" id="CLU_001570_14_4_1"/>
<evidence type="ECO:0000256" key="4">
    <source>
        <dbReference type="ARBA" id="ARBA00023004"/>
    </source>
</evidence>
<keyword evidence="3 5" id="KW-0479">Metal-binding</keyword>
<evidence type="ECO:0000256" key="6">
    <source>
        <dbReference type="RuleBase" id="RU000461"/>
    </source>
</evidence>
<dbReference type="PRINTS" id="PR00463">
    <property type="entry name" value="EP450I"/>
</dbReference>
<accession>A0A0C3CB22</accession>
<comment type="similarity">
    <text evidence="6">Belongs to the cytochrome P450 family.</text>
</comment>
<keyword evidence="7" id="KW-0812">Transmembrane</keyword>
<reference evidence="9" key="2">
    <citation type="submission" date="2015-01" db="EMBL/GenBank/DDBJ databases">
        <title>Evolutionary Origins and Diversification of the Mycorrhizal Mutualists.</title>
        <authorList>
            <consortium name="DOE Joint Genome Institute"/>
            <consortium name="Mycorrhizal Genomics Consortium"/>
            <person name="Kohler A."/>
            <person name="Kuo A."/>
            <person name="Nagy L.G."/>
            <person name="Floudas D."/>
            <person name="Copeland A."/>
            <person name="Barry K.W."/>
            <person name="Cichocki N."/>
            <person name="Veneault-Fourrey C."/>
            <person name="LaButti K."/>
            <person name="Lindquist E.A."/>
            <person name="Lipzen A."/>
            <person name="Lundell T."/>
            <person name="Morin E."/>
            <person name="Murat C."/>
            <person name="Riley R."/>
            <person name="Ohm R."/>
            <person name="Sun H."/>
            <person name="Tunlid A."/>
            <person name="Henrissat B."/>
            <person name="Grigoriev I.V."/>
            <person name="Hibbett D.S."/>
            <person name="Martin F."/>
        </authorList>
    </citation>
    <scope>NUCLEOTIDE SEQUENCE [LARGE SCALE GENOMIC DNA]</scope>
    <source>
        <strain evidence="9">h7</strain>
    </source>
</reference>
<sequence length="508" mass="57718">MDIFINFLAHPTQTTLLFIFIIINLCNVLIIIRRVFFHPLSAFPGPRLAAATTFYKIYFEVIKGGELLGRIHQLHILYGPVIRIGPNELHFNDHRAYADIYSVGSHLTKEPNFYKCFAANGSAFGAIDPQVSKVRRANLSPFFSRRAILLLEDVIQKKANLLVTKLHRKNTAPINMFLAFRSATLDIITFYMFGHCLDSLNHPTFSDPLLMNIQVALPFLWVIKAFPWAPPVMSIMPRWLGKSLHRRLTAFLYIRDYVVAGLLRISKDFARHPTIHSEKPDFTIFPRLMESSRQDTSISQLLVDESLSLLQAGSDTVGNTCTVGTFFILNDEVIRSRLLEELRSVWPDRDSTVSLTILQNLPYLNAVIKESLRLSHGIVTPLPRIVGPAGTTIGGFYIPAKTIVGMSVTSVHLNSDLFPDPERFSPERWLQPSAQMLGHYLLPFSSGPRMCLGMNIAWAELYILFAHVFRKLRMEIVDTSVDDFRAFRDYFVPVHKGRPLHVRGIELS</sequence>
<gene>
    <name evidence="8" type="ORF">M413DRAFT_300447</name>
</gene>
<dbReference type="PRINTS" id="PR00385">
    <property type="entry name" value="P450"/>
</dbReference>
<dbReference type="SUPFAM" id="SSF48264">
    <property type="entry name" value="Cytochrome P450"/>
    <property type="match status" value="1"/>
</dbReference>
<keyword evidence="6" id="KW-0503">Monooxygenase</keyword>
<comment type="pathway">
    <text evidence="2">Secondary metabolite biosynthesis.</text>
</comment>
<dbReference type="InterPro" id="IPR001128">
    <property type="entry name" value="Cyt_P450"/>
</dbReference>
<dbReference type="InterPro" id="IPR002401">
    <property type="entry name" value="Cyt_P450_E_grp-I"/>
</dbReference>
<dbReference type="GO" id="GO:0004497">
    <property type="term" value="F:monooxygenase activity"/>
    <property type="evidence" value="ECO:0007669"/>
    <property type="project" value="UniProtKB-KW"/>
</dbReference>
<evidence type="ECO:0000313" key="9">
    <source>
        <dbReference type="Proteomes" id="UP000053424"/>
    </source>
</evidence>
<dbReference type="Pfam" id="PF00067">
    <property type="entry name" value="p450"/>
    <property type="match status" value="1"/>
</dbReference>
<evidence type="ECO:0000256" key="2">
    <source>
        <dbReference type="ARBA" id="ARBA00005179"/>
    </source>
</evidence>
<reference evidence="8 9" key="1">
    <citation type="submission" date="2014-04" db="EMBL/GenBank/DDBJ databases">
        <authorList>
            <consortium name="DOE Joint Genome Institute"/>
            <person name="Kuo A."/>
            <person name="Gay G."/>
            <person name="Dore J."/>
            <person name="Kohler A."/>
            <person name="Nagy L.G."/>
            <person name="Floudas D."/>
            <person name="Copeland A."/>
            <person name="Barry K.W."/>
            <person name="Cichocki N."/>
            <person name="Veneault-Fourrey C."/>
            <person name="LaButti K."/>
            <person name="Lindquist E.A."/>
            <person name="Lipzen A."/>
            <person name="Lundell T."/>
            <person name="Morin E."/>
            <person name="Murat C."/>
            <person name="Sun H."/>
            <person name="Tunlid A."/>
            <person name="Henrissat B."/>
            <person name="Grigoriev I.V."/>
            <person name="Hibbett D.S."/>
            <person name="Martin F."/>
            <person name="Nordberg H.P."/>
            <person name="Cantor M.N."/>
            <person name="Hua S.X."/>
        </authorList>
    </citation>
    <scope>NUCLEOTIDE SEQUENCE [LARGE SCALE GENOMIC DNA]</scope>
    <source>
        <strain evidence="9">h7</strain>
    </source>
</reference>
<keyword evidence="7" id="KW-1133">Transmembrane helix</keyword>
<evidence type="ECO:0000256" key="3">
    <source>
        <dbReference type="ARBA" id="ARBA00022723"/>
    </source>
</evidence>
<keyword evidence="9" id="KW-1185">Reference proteome</keyword>
<dbReference type="GO" id="GO:0020037">
    <property type="term" value="F:heme binding"/>
    <property type="evidence" value="ECO:0007669"/>
    <property type="project" value="InterPro"/>
</dbReference>
<dbReference type="GO" id="GO:0016705">
    <property type="term" value="F:oxidoreductase activity, acting on paired donors, with incorporation or reduction of molecular oxygen"/>
    <property type="evidence" value="ECO:0007669"/>
    <property type="project" value="InterPro"/>
</dbReference>
<evidence type="ECO:0000256" key="5">
    <source>
        <dbReference type="PIRSR" id="PIRSR602401-1"/>
    </source>
</evidence>
<keyword evidence="7" id="KW-0472">Membrane</keyword>
<feature type="transmembrane region" description="Helical" evidence="7">
    <location>
        <begin position="174"/>
        <end position="193"/>
    </location>
</feature>
<evidence type="ECO:0000256" key="1">
    <source>
        <dbReference type="ARBA" id="ARBA00001971"/>
    </source>
</evidence>
<dbReference type="STRING" id="686832.A0A0C3CB22"/>
<dbReference type="PANTHER" id="PTHR24305">
    <property type="entry name" value="CYTOCHROME P450"/>
    <property type="match status" value="1"/>
</dbReference>
<dbReference type="OrthoDB" id="1470350at2759"/>
<feature type="transmembrane region" description="Helical" evidence="7">
    <location>
        <begin position="213"/>
        <end position="236"/>
    </location>
</feature>
<proteinExistence type="inferred from homology"/>
<keyword evidence="6" id="KW-0560">Oxidoreductase</keyword>
<feature type="transmembrane region" description="Helical" evidence="7">
    <location>
        <begin position="12"/>
        <end position="32"/>
    </location>
</feature>
<keyword evidence="5 6" id="KW-0349">Heme</keyword>
<dbReference type="AlphaFoldDB" id="A0A0C3CB22"/>
<evidence type="ECO:0000256" key="7">
    <source>
        <dbReference type="SAM" id="Phobius"/>
    </source>
</evidence>
<feature type="binding site" description="axial binding residue" evidence="5">
    <location>
        <position position="451"/>
    </location>
    <ligand>
        <name>heme</name>
        <dbReference type="ChEBI" id="CHEBI:30413"/>
    </ligand>
    <ligandPart>
        <name>Fe</name>
        <dbReference type="ChEBI" id="CHEBI:18248"/>
    </ligandPart>
</feature>
<dbReference type="CDD" id="cd11062">
    <property type="entry name" value="CYP58-like"/>
    <property type="match status" value="1"/>
</dbReference>